<comment type="caution">
    <text evidence="2">The sequence shown here is derived from an EMBL/GenBank/DDBJ whole genome shotgun (WGS) entry which is preliminary data.</text>
</comment>
<dbReference type="PATRIC" id="fig|1274524.3.peg.1314"/>
<feature type="domain" description="IDEAL" evidence="1">
    <location>
        <begin position="48"/>
        <end position="81"/>
    </location>
</feature>
<dbReference type="GeneID" id="92851733"/>
<dbReference type="OrthoDB" id="2427704at2"/>
<organism evidence="2 3">
    <name type="scientific">Bacillus sonorensis L12</name>
    <dbReference type="NCBI Taxonomy" id="1274524"/>
    <lineage>
        <taxon>Bacteria</taxon>
        <taxon>Bacillati</taxon>
        <taxon>Bacillota</taxon>
        <taxon>Bacilli</taxon>
        <taxon>Bacillales</taxon>
        <taxon>Bacillaceae</taxon>
        <taxon>Bacillus</taxon>
    </lineage>
</organism>
<evidence type="ECO:0000259" key="1">
    <source>
        <dbReference type="SMART" id="SM00914"/>
    </source>
</evidence>
<evidence type="ECO:0000313" key="2">
    <source>
        <dbReference type="EMBL" id="EME75378.1"/>
    </source>
</evidence>
<dbReference type="AlphaFoldDB" id="M5P7G8"/>
<dbReference type="STRING" id="1274524.BSONL12_06058"/>
<dbReference type="RefSeq" id="WP_006637230.1">
    <property type="nucleotide sequence ID" value="NZ_AOFM01000005.1"/>
</dbReference>
<proteinExistence type="predicted"/>
<reference evidence="2 3" key="1">
    <citation type="journal article" date="2013" name="Genome Announc.">
        <title>Draft Whole-Genome Sequence of Bacillus sonorensis Strain L12, a Source of Nonribosomal Lipopeptides.</title>
        <authorList>
            <person name="Adimpong D.B."/>
            <person name="Sorensen K.I."/>
            <person name="Nielsen D.S."/>
            <person name="Thorsen L."/>
            <person name="Rasmussen T.B."/>
            <person name="Derkx P.M."/>
            <person name="Jespersen L."/>
        </authorList>
    </citation>
    <scope>NUCLEOTIDE SEQUENCE [LARGE SCALE GENOMIC DNA]</scope>
    <source>
        <strain evidence="2 3">L12</strain>
    </source>
</reference>
<dbReference type="SMART" id="SM00914">
    <property type="entry name" value="IDEAL"/>
    <property type="match status" value="1"/>
</dbReference>
<accession>M5P7G8</accession>
<protein>
    <recommendedName>
        <fullName evidence="1">IDEAL domain-containing protein</fullName>
    </recommendedName>
</protein>
<evidence type="ECO:0000313" key="3">
    <source>
        <dbReference type="Proteomes" id="UP000011907"/>
    </source>
</evidence>
<dbReference type="Pfam" id="PF08858">
    <property type="entry name" value="IDEAL"/>
    <property type="match status" value="1"/>
</dbReference>
<dbReference type="Proteomes" id="UP000011907">
    <property type="component" value="Unassembled WGS sequence"/>
</dbReference>
<gene>
    <name evidence="2" type="ORF">BSONL12_06058</name>
</gene>
<sequence length="88" mass="10061">MIKIGDWICARDSYREITGYVVDIILGILYVHTPNGKRLRVPHHCAKRLDDQLSKDDLRVLIDLALDLGDEQWFRSLTNQLAGELVNG</sequence>
<dbReference type="InterPro" id="IPR014957">
    <property type="entry name" value="IDEAL_dom"/>
</dbReference>
<name>M5P7G8_9BACI</name>
<dbReference type="EMBL" id="AOFM01000005">
    <property type="protein sequence ID" value="EME75378.1"/>
    <property type="molecule type" value="Genomic_DNA"/>
</dbReference>